<dbReference type="SUPFAM" id="SSF160527">
    <property type="entry name" value="V-type ATPase subunit E-like"/>
    <property type="match status" value="1"/>
</dbReference>
<dbReference type="Pfam" id="PF02108">
    <property type="entry name" value="FliH"/>
    <property type="match status" value="1"/>
</dbReference>
<evidence type="ECO:0000256" key="6">
    <source>
        <dbReference type="ARBA" id="ARBA00022927"/>
    </source>
</evidence>
<keyword evidence="5" id="KW-1005">Bacterial flagellum biogenesis</keyword>
<comment type="function">
    <text evidence="1">Needed for flagellar regrowth and assembly.</text>
</comment>
<dbReference type="GO" id="GO:0015031">
    <property type="term" value="P:protein transport"/>
    <property type="evidence" value="ECO:0007669"/>
    <property type="project" value="UniProtKB-KW"/>
</dbReference>
<dbReference type="Proteomes" id="UP000283087">
    <property type="component" value="Unassembled WGS sequence"/>
</dbReference>
<evidence type="ECO:0000256" key="1">
    <source>
        <dbReference type="ARBA" id="ARBA00003041"/>
    </source>
</evidence>
<reference evidence="9 10" key="1">
    <citation type="submission" date="2018-11" db="EMBL/GenBank/DDBJ databases">
        <title>The draft genome sequence of Amphritea opalescens ANRC-JH13T.</title>
        <authorList>
            <person name="Fang Z."/>
            <person name="Zhang Y."/>
            <person name="Han X."/>
        </authorList>
    </citation>
    <scope>NUCLEOTIDE SEQUENCE [LARGE SCALE GENOMIC DNA]</scope>
    <source>
        <strain evidence="9 10">ANRC-JH13</strain>
    </source>
</reference>
<evidence type="ECO:0000256" key="7">
    <source>
        <dbReference type="ARBA" id="ARBA00023225"/>
    </source>
</evidence>
<sequence>MTMKAIDKTVIRIRAEDAKAAALWTLPVVQGRHVVGLQQKPKPVVEEVVEEEVDGRLKLSELEKIREDAHQEGLQQGHDEGLKKGLEEGREAGHQEGLAAARAEIDTQLALLKTLQQQLAEPLQQMTAELERLLVELITEFSEAVIGAQIELDSAPIMKAVDDAIAQLPQTGADIKVILHPDDVPALEPLLALNDRWSLVEESTMARGGCKVASGYGLLDNTVERRFEAAAKQLRQTLTQLEDEASVSAEIEPSSDAHE</sequence>
<evidence type="ECO:0000256" key="3">
    <source>
        <dbReference type="ARBA" id="ARBA00016507"/>
    </source>
</evidence>
<keyword evidence="9" id="KW-0282">Flagellum</keyword>
<dbReference type="AlphaFoldDB" id="A0A430KTR9"/>
<comment type="caution">
    <text evidence="9">The sequence shown here is derived from an EMBL/GenBank/DDBJ whole genome shotgun (WGS) entry which is preliminary data.</text>
</comment>
<dbReference type="InterPro" id="IPR018035">
    <property type="entry name" value="Flagellar_FliH/T3SS_HrpE"/>
</dbReference>
<dbReference type="RefSeq" id="WP_126157433.1">
    <property type="nucleotide sequence ID" value="NZ_RQXW01000003.1"/>
</dbReference>
<dbReference type="InterPro" id="IPR051472">
    <property type="entry name" value="T3SS_Stator/FliH"/>
</dbReference>
<organism evidence="9 10">
    <name type="scientific">Amphritea opalescens</name>
    <dbReference type="NCBI Taxonomy" id="2490544"/>
    <lineage>
        <taxon>Bacteria</taxon>
        <taxon>Pseudomonadati</taxon>
        <taxon>Pseudomonadota</taxon>
        <taxon>Gammaproteobacteria</taxon>
        <taxon>Oceanospirillales</taxon>
        <taxon>Oceanospirillaceae</taxon>
        <taxon>Amphritea</taxon>
    </lineage>
</organism>
<feature type="domain" description="Flagellar assembly protein FliH/Type III secretion system HrpE" evidence="8">
    <location>
        <begin position="109"/>
        <end position="228"/>
    </location>
</feature>
<evidence type="ECO:0000256" key="4">
    <source>
        <dbReference type="ARBA" id="ARBA00022448"/>
    </source>
</evidence>
<keyword evidence="6" id="KW-0653">Protein transport</keyword>
<name>A0A430KTR9_9GAMM</name>
<gene>
    <name evidence="9" type="ORF">EH243_04380</name>
</gene>
<keyword evidence="10" id="KW-1185">Reference proteome</keyword>
<keyword evidence="4" id="KW-0813">Transport</keyword>
<evidence type="ECO:0000256" key="5">
    <source>
        <dbReference type="ARBA" id="ARBA00022795"/>
    </source>
</evidence>
<keyword evidence="9" id="KW-0966">Cell projection</keyword>
<evidence type="ECO:0000259" key="8">
    <source>
        <dbReference type="Pfam" id="PF02108"/>
    </source>
</evidence>
<evidence type="ECO:0000256" key="2">
    <source>
        <dbReference type="ARBA" id="ARBA00006602"/>
    </source>
</evidence>
<dbReference type="GO" id="GO:0005829">
    <property type="term" value="C:cytosol"/>
    <property type="evidence" value="ECO:0007669"/>
    <property type="project" value="TreeGrafter"/>
</dbReference>
<keyword evidence="9" id="KW-0969">Cilium</keyword>
<dbReference type="OrthoDB" id="8480773at2"/>
<accession>A0A430KTR9</accession>
<evidence type="ECO:0000313" key="10">
    <source>
        <dbReference type="Proteomes" id="UP000283087"/>
    </source>
</evidence>
<evidence type="ECO:0000313" key="9">
    <source>
        <dbReference type="EMBL" id="RTE66848.1"/>
    </source>
</evidence>
<protein>
    <recommendedName>
        <fullName evidence="3">Flagellar assembly protein FliH</fullName>
    </recommendedName>
</protein>
<dbReference type="PANTHER" id="PTHR34982">
    <property type="entry name" value="YOP PROTEINS TRANSLOCATION PROTEIN L"/>
    <property type="match status" value="1"/>
</dbReference>
<dbReference type="GO" id="GO:0044781">
    <property type="term" value="P:bacterial-type flagellum organization"/>
    <property type="evidence" value="ECO:0007669"/>
    <property type="project" value="UniProtKB-KW"/>
</dbReference>
<dbReference type="PANTHER" id="PTHR34982:SF1">
    <property type="entry name" value="FLAGELLAR ASSEMBLY PROTEIN FLIH"/>
    <property type="match status" value="1"/>
</dbReference>
<proteinExistence type="inferred from homology"/>
<dbReference type="EMBL" id="RQXW01000003">
    <property type="protein sequence ID" value="RTE66848.1"/>
    <property type="molecule type" value="Genomic_DNA"/>
</dbReference>
<keyword evidence="7" id="KW-1006">Bacterial flagellum protein export</keyword>
<comment type="similarity">
    <text evidence="2">Belongs to the FliH family.</text>
</comment>